<dbReference type="EMBL" id="WMJY01000006">
    <property type="protein sequence ID" value="MTH29115.1"/>
    <property type="molecule type" value="Genomic_DNA"/>
</dbReference>
<evidence type="ECO:0000256" key="2">
    <source>
        <dbReference type="ARBA" id="ARBA00007599"/>
    </source>
</evidence>
<keyword evidence="11" id="KW-0808">Transferase</keyword>
<dbReference type="GO" id="GO:0016740">
    <property type="term" value="F:transferase activity"/>
    <property type="evidence" value="ECO:0007669"/>
    <property type="project" value="UniProtKB-KW"/>
</dbReference>
<keyword evidence="12" id="KW-1185">Reference proteome</keyword>
<comment type="similarity">
    <text evidence="2">Belongs to the TsaE family.</text>
</comment>
<evidence type="ECO:0000256" key="4">
    <source>
        <dbReference type="ARBA" id="ARBA00022490"/>
    </source>
</evidence>
<organism evidence="11 12">
    <name type="scientific">Myroides pelagicus</name>
    <dbReference type="NCBI Taxonomy" id="270914"/>
    <lineage>
        <taxon>Bacteria</taxon>
        <taxon>Pseudomonadati</taxon>
        <taxon>Bacteroidota</taxon>
        <taxon>Flavobacteriia</taxon>
        <taxon>Flavobacteriales</taxon>
        <taxon>Flavobacteriaceae</taxon>
        <taxon>Myroides</taxon>
    </lineage>
</organism>
<gene>
    <name evidence="11" type="primary">tsaE</name>
    <name evidence="11" type="ORF">GJV77_04170</name>
</gene>
<dbReference type="Pfam" id="PF02367">
    <property type="entry name" value="TsaE"/>
    <property type="match status" value="1"/>
</dbReference>
<keyword evidence="7" id="KW-0547">Nucleotide-binding</keyword>
<accession>A0A7K1GJQ2</accession>
<dbReference type="GO" id="GO:0005524">
    <property type="term" value="F:ATP binding"/>
    <property type="evidence" value="ECO:0007669"/>
    <property type="project" value="UniProtKB-KW"/>
</dbReference>
<evidence type="ECO:0000256" key="1">
    <source>
        <dbReference type="ARBA" id="ARBA00004496"/>
    </source>
</evidence>
<dbReference type="InterPro" id="IPR027417">
    <property type="entry name" value="P-loop_NTPase"/>
</dbReference>
<keyword evidence="4" id="KW-0963">Cytoplasm</keyword>
<dbReference type="OrthoDB" id="9815896at2"/>
<evidence type="ECO:0000256" key="8">
    <source>
        <dbReference type="ARBA" id="ARBA00022840"/>
    </source>
</evidence>
<dbReference type="GO" id="GO:0005737">
    <property type="term" value="C:cytoplasm"/>
    <property type="evidence" value="ECO:0007669"/>
    <property type="project" value="UniProtKB-SubCell"/>
</dbReference>
<name>A0A7K1GJQ2_9FLAO</name>
<evidence type="ECO:0000256" key="7">
    <source>
        <dbReference type="ARBA" id="ARBA00022741"/>
    </source>
</evidence>
<evidence type="ECO:0000256" key="10">
    <source>
        <dbReference type="ARBA" id="ARBA00032441"/>
    </source>
</evidence>
<dbReference type="CDD" id="cd00882">
    <property type="entry name" value="Ras_like_GTPase"/>
    <property type="match status" value="1"/>
</dbReference>
<sequence>MDTTFSLAQIDETAAAVLKNSTNKVVLFEAEMGTGKTTLIKSLAKQLGVMDLTSSPTFSIVNEYHSTTTDNSIYHFDLYRLNEEDEAYDMGMDEYLDSGNWCFIEWPDKTPSIFPDHYTLIKLDTLDNGDRRLQLTNY</sequence>
<keyword evidence="9" id="KW-0460">Magnesium</keyword>
<dbReference type="Gene3D" id="3.40.50.300">
    <property type="entry name" value="P-loop containing nucleotide triphosphate hydrolases"/>
    <property type="match status" value="1"/>
</dbReference>
<dbReference type="InterPro" id="IPR003442">
    <property type="entry name" value="T6A_TsaE"/>
</dbReference>
<keyword evidence="6" id="KW-0479">Metal-binding</keyword>
<evidence type="ECO:0000313" key="11">
    <source>
        <dbReference type="EMBL" id="MTH29115.1"/>
    </source>
</evidence>
<keyword evidence="8" id="KW-0067">ATP-binding</keyword>
<dbReference type="PANTHER" id="PTHR33540">
    <property type="entry name" value="TRNA THREONYLCARBAMOYLADENOSINE BIOSYNTHESIS PROTEIN TSAE"/>
    <property type="match status" value="1"/>
</dbReference>
<evidence type="ECO:0000313" key="12">
    <source>
        <dbReference type="Proteomes" id="UP000488936"/>
    </source>
</evidence>
<dbReference type="AlphaFoldDB" id="A0A7K1GJQ2"/>
<protein>
    <recommendedName>
        <fullName evidence="3">tRNA threonylcarbamoyladenosine biosynthesis protein TsaE</fullName>
    </recommendedName>
    <alternativeName>
        <fullName evidence="10">t(6)A37 threonylcarbamoyladenosine biosynthesis protein TsaE</fullName>
    </alternativeName>
</protein>
<dbReference type="GO" id="GO:0046872">
    <property type="term" value="F:metal ion binding"/>
    <property type="evidence" value="ECO:0007669"/>
    <property type="project" value="UniProtKB-KW"/>
</dbReference>
<evidence type="ECO:0000256" key="3">
    <source>
        <dbReference type="ARBA" id="ARBA00019010"/>
    </source>
</evidence>
<comment type="subcellular location">
    <subcellularLocation>
        <location evidence="1">Cytoplasm</location>
    </subcellularLocation>
</comment>
<dbReference type="GO" id="GO:0002949">
    <property type="term" value="P:tRNA threonylcarbamoyladenosine modification"/>
    <property type="evidence" value="ECO:0007669"/>
    <property type="project" value="InterPro"/>
</dbReference>
<dbReference type="NCBIfam" id="TIGR00150">
    <property type="entry name" value="T6A_YjeE"/>
    <property type="match status" value="1"/>
</dbReference>
<evidence type="ECO:0000256" key="5">
    <source>
        <dbReference type="ARBA" id="ARBA00022694"/>
    </source>
</evidence>
<dbReference type="Proteomes" id="UP000488936">
    <property type="component" value="Unassembled WGS sequence"/>
</dbReference>
<comment type="caution">
    <text evidence="11">The sequence shown here is derived from an EMBL/GenBank/DDBJ whole genome shotgun (WGS) entry which is preliminary data.</text>
</comment>
<dbReference type="RefSeq" id="WP_155035094.1">
    <property type="nucleotide sequence ID" value="NZ_JAYMMG010000012.1"/>
</dbReference>
<proteinExistence type="inferred from homology"/>
<evidence type="ECO:0000256" key="6">
    <source>
        <dbReference type="ARBA" id="ARBA00022723"/>
    </source>
</evidence>
<reference evidence="11 12" key="1">
    <citation type="journal article" date="2006" name="Int. J. Syst. Evol. Microbiol.">
        <title>Myroides pelagicus sp. nov., isolated from seawater in Thailand.</title>
        <authorList>
            <person name="Yoon J."/>
            <person name="Maneerat S."/>
            <person name="Kawai F."/>
            <person name="Yokota A."/>
        </authorList>
    </citation>
    <scope>NUCLEOTIDE SEQUENCE [LARGE SCALE GENOMIC DNA]</scope>
    <source>
        <strain evidence="11 12">SM1T</strain>
    </source>
</reference>
<dbReference type="SUPFAM" id="SSF52540">
    <property type="entry name" value="P-loop containing nucleoside triphosphate hydrolases"/>
    <property type="match status" value="1"/>
</dbReference>
<keyword evidence="5" id="KW-0819">tRNA processing</keyword>
<dbReference type="PANTHER" id="PTHR33540:SF2">
    <property type="entry name" value="TRNA THREONYLCARBAMOYLADENOSINE BIOSYNTHESIS PROTEIN TSAE"/>
    <property type="match status" value="1"/>
</dbReference>
<evidence type="ECO:0000256" key="9">
    <source>
        <dbReference type="ARBA" id="ARBA00022842"/>
    </source>
</evidence>